<feature type="transmembrane region" description="Helical" evidence="7">
    <location>
        <begin position="299"/>
        <end position="318"/>
    </location>
</feature>
<feature type="transmembrane region" description="Helical" evidence="7">
    <location>
        <begin position="225"/>
        <end position="249"/>
    </location>
</feature>
<name>A0A1S1QQK7_9ACTN</name>
<keyword evidence="4 7" id="KW-0472">Membrane</keyword>
<dbReference type="PANTHER" id="PTHR42829:SF2">
    <property type="entry name" value="NADH-UBIQUINONE OXIDOREDUCTASE CHAIN 5"/>
    <property type="match status" value="1"/>
</dbReference>
<accession>A0A1S1QQK7</accession>
<reference evidence="10" key="1">
    <citation type="submission" date="2016-07" db="EMBL/GenBank/DDBJ databases">
        <title>Sequence Frankia sp. strain CcI1.17.</title>
        <authorList>
            <person name="Ghodhbane-Gtari F."/>
            <person name="Swanson E."/>
            <person name="Gueddou A."/>
            <person name="Morris K."/>
            <person name="Hezbri K."/>
            <person name="Ktari A."/>
            <person name="Nouioui I."/>
            <person name="Abebe-Akele F."/>
            <person name="Simpson S."/>
            <person name="Thomas K."/>
            <person name="Gtari M."/>
            <person name="Tisa L.S."/>
            <person name="Hurst S."/>
        </authorList>
    </citation>
    <scope>NUCLEOTIDE SEQUENCE [LARGE SCALE GENOMIC DNA]</scope>
    <source>
        <strain evidence="10">Cc1.17</strain>
    </source>
</reference>
<feature type="compositionally biased region" description="Low complexity" evidence="6">
    <location>
        <begin position="679"/>
        <end position="696"/>
    </location>
</feature>
<feature type="compositionally biased region" description="Low complexity" evidence="6">
    <location>
        <begin position="506"/>
        <end position="526"/>
    </location>
</feature>
<evidence type="ECO:0000256" key="3">
    <source>
        <dbReference type="ARBA" id="ARBA00022989"/>
    </source>
</evidence>
<dbReference type="GO" id="GO:0008137">
    <property type="term" value="F:NADH dehydrogenase (ubiquinone) activity"/>
    <property type="evidence" value="ECO:0007669"/>
    <property type="project" value="InterPro"/>
</dbReference>
<keyword evidence="9" id="KW-0830">Ubiquinone</keyword>
<protein>
    <submittedName>
        <fullName evidence="9">NADH/ubiquinone/plastoquinone (Complex I)</fullName>
    </submittedName>
</protein>
<gene>
    <name evidence="9" type="ORF">CC117_04460</name>
</gene>
<feature type="compositionally biased region" description="Pro residues" evidence="6">
    <location>
        <begin position="610"/>
        <end position="619"/>
    </location>
</feature>
<evidence type="ECO:0000256" key="5">
    <source>
        <dbReference type="RuleBase" id="RU000320"/>
    </source>
</evidence>
<feature type="region of interest" description="Disordered" evidence="6">
    <location>
        <begin position="667"/>
        <end position="777"/>
    </location>
</feature>
<dbReference type="EMBL" id="MBLM01000119">
    <property type="protein sequence ID" value="OHV35849.1"/>
    <property type="molecule type" value="Genomic_DNA"/>
</dbReference>
<evidence type="ECO:0000313" key="9">
    <source>
        <dbReference type="EMBL" id="OHV35849.1"/>
    </source>
</evidence>
<feature type="transmembrane region" description="Helical" evidence="7">
    <location>
        <begin position="157"/>
        <end position="175"/>
    </location>
</feature>
<feature type="domain" description="NADH:quinone oxidoreductase/Mrp antiporter transmembrane" evidence="8">
    <location>
        <begin position="155"/>
        <end position="373"/>
    </location>
</feature>
<evidence type="ECO:0000259" key="8">
    <source>
        <dbReference type="Pfam" id="PF00361"/>
    </source>
</evidence>
<feature type="transmembrane region" description="Helical" evidence="7">
    <location>
        <begin position="50"/>
        <end position="71"/>
    </location>
</feature>
<evidence type="ECO:0000256" key="4">
    <source>
        <dbReference type="ARBA" id="ARBA00023136"/>
    </source>
</evidence>
<feature type="transmembrane region" description="Helical" evidence="7">
    <location>
        <begin position="133"/>
        <end position="151"/>
    </location>
</feature>
<dbReference type="Pfam" id="PF00361">
    <property type="entry name" value="Proton_antipo_M"/>
    <property type="match status" value="1"/>
</dbReference>
<feature type="region of interest" description="Disordered" evidence="6">
    <location>
        <begin position="378"/>
        <end position="397"/>
    </location>
</feature>
<dbReference type="GO" id="GO:0012505">
    <property type="term" value="C:endomembrane system"/>
    <property type="evidence" value="ECO:0007669"/>
    <property type="project" value="UniProtKB-SubCell"/>
</dbReference>
<keyword evidence="2 5" id="KW-0812">Transmembrane</keyword>
<feature type="transmembrane region" description="Helical" evidence="7">
    <location>
        <begin position="270"/>
        <end position="287"/>
    </location>
</feature>
<dbReference type="PANTHER" id="PTHR42829">
    <property type="entry name" value="NADH-UBIQUINONE OXIDOREDUCTASE CHAIN 5"/>
    <property type="match status" value="1"/>
</dbReference>
<feature type="compositionally biased region" description="Gly residues" evidence="6">
    <location>
        <begin position="467"/>
        <end position="476"/>
    </location>
</feature>
<dbReference type="InterPro" id="IPR003945">
    <property type="entry name" value="NU5C-like"/>
</dbReference>
<dbReference type="AlphaFoldDB" id="A0A1S1QQK7"/>
<dbReference type="RefSeq" id="WP_071085232.1">
    <property type="nucleotide sequence ID" value="NZ_MBLM01000119.1"/>
</dbReference>
<evidence type="ECO:0000313" key="10">
    <source>
        <dbReference type="Proteomes" id="UP000179627"/>
    </source>
</evidence>
<feature type="transmembrane region" description="Helical" evidence="7">
    <location>
        <begin position="101"/>
        <end position="121"/>
    </location>
</feature>
<keyword evidence="10" id="KW-1185">Reference proteome</keyword>
<evidence type="ECO:0000256" key="6">
    <source>
        <dbReference type="SAM" id="MobiDB-lite"/>
    </source>
</evidence>
<sequence length="777" mass="79018">MTGAWAGGTSGGLLPAALVAAVATPAVAVTALAGLMWFDRARSERLTRAIVASSFTVVALACALLAGGMVLTGHESIGAEAGPWFGAGEHTFTWQLSADAVSVPFALVAAVLIGLTGAVSARYLHREPGFARFHLLLLLFGGSVELTVLAGDPPALYFGWELVGLTSALLIAFFVERRAPVRHGLRAFLTYRAGDAGLLVAAIWIGQLASSPDGGDPAHADGWDAILTAPGVVAHAPALCFLLLAAVLAKSALIPVGGWLPRAMEGPTPSSAVFYGAVSIHLGPYLLLRAEPLFAHAPAARVAVVLVGALTALHATVVSRAQSDVKSGLAYGSMTQVGLIVAEIGLGLHTLALTHILVHATLRCAQILRSPSALRDSQRLEQAQSGAPTSASRPGRITPARWQPRLYRYAFERGDADVVLRQVGGAAARALTAIDRWQRQAAGIISGGNGTALAPAHPATAATGQVGAAGGPGGSACGPEPVHGDWWPWATTDTVVAPAPPPADQAPPAESTPPAESAPPKASSGSLDGGAAPQHSAPVTTSRPAGRRAQEGSGPYGADSYTFETTSEPSPSALAAHRIPGQPGPLAVSRPGAVSRPEDPPGLPETTRPSVPPRLPVPRPAVDDVAVASRPAAGPASVEPVDADPATVELVAVELVAVELVAVDGAAVEPPAEDPGMPDPAAADPAVAEPMTAEAAADVEAEPGTSAGPAGRPTGADKALARAADVRPAWPENEPPRRLTAQRDSAGGGTRPALPAEDRPRFPTDVRPVRPRAGGPW</sequence>
<dbReference type="PRINTS" id="PR01434">
    <property type="entry name" value="NADHDHGNASE5"/>
</dbReference>
<comment type="subcellular location">
    <subcellularLocation>
        <location evidence="1">Endomembrane system</location>
        <topology evidence="1">Multi-pass membrane protein</topology>
    </subcellularLocation>
    <subcellularLocation>
        <location evidence="5">Membrane</location>
        <topology evidence="5">Multi-pass membrane protein</topology>
    </subcellularLocation>
</comment>
<feature type="compositionally biased region" description="Polar residues" evidence="6">
    <location>
        <begin position="380"/>
        <end position="392"/>
    </location>
</feature>
<feature type="compositionally biased region" description="Low complexity" evidence="6">
    <location>
        <begin position="623"/>
        <end position="633"/>
    </location>
</feature>
<evidence type="ECO:0000256" key="2">
    <source>
        <dbReference type="ARBA" id="ARBA00022692"/>
    </source>
</evidence>
<evidence type="ECO:0000256" key="1">
    <source>
        <dbReference type="ARBA" id="ARBA00004127"/>
    </source>
</evidence>
<proteinExistence type="predicted"/>
<dbReference type="GO" id="GO:0003954">
    <property type="term" value="F:NADH dehydrogenase activity"/>
    <property type="evidence" value="ECO:0007669"/>
    <property type="project" value="TreeGrafter"/>
</dbReference>
<feature type="region of interest" description="Disordered" evidence="6">
    <location>
        <begin position="463"/>
        <end position="640"/>
    </location>
</feature>
<dbReference type="Proteomes" id="UP000179627">
    <property type="component" value="Unassembled WGS sequence"/>
</dbReference>
<feature type="transmembrane region" description="Helical" evidence="7">
    <location>
        <begin position="12"/>
        <end position="38"/>
    </location>
</feature>
<keyword evidence="3 7" id="KW-1133">Transmembrane helix</keyword>
<feature type="transmembrane region" description="Helical" evidence="7">
    <location>
        <begin position="187"/>
        <end position="205"/>
    </location>
</feature>
<dbReference type="InterPro" id="IPR001750">
    <property type="entry name" value="ND/Mrp_TM"/>
</dbReference>
<dbReference type="GO" id="GO:0015990">
    <property type="term" value="P:electron transport coupled proton transport"/>
    <property type="evidence" value="ECO:0007669"/>
    <property type="project" value="TreeGrafter"/>
</dbReference>
<organism evidence="9 10">
    <name type="scientific">Parafrankia colletiae</name>
    <dbReference type="NCBI Taxonomy" id="573497"/>
    <lineage>
        <taxon>Bacteria</taxon>
        <taxon>Bacillati</taxon>
        <taxon>Actinomycetota</taxon>
        <taxon>Actinomycetes</taxon>
        <taxon>Frankiales</taxon>
        <taxon>Frankiaceae</taxon>
        <taxon>Parafrankia</taxon>
    </lineage>
</organism>
<dbReference type="OrthoDB" id="9811798at2"/>
<feature type="compositionally biased region" description="Basic and acidic residues" evidence="6">
    <location>
        <begin position="756"/>
        <end position="768"/>
    </location>
</feature>
<evidence type="ECO:0000256" key="7">
    <source>
        <dbReference type="SAM" id="Phobius"/>
    </source>
</evidence>
<dbReference type="GO" id="GO:0016020">
    <property type="term" value="C:membrane"/>
    <property type="evidence" value="ECO:0007669"/>
    <property type="project" value="UniProtKB-SubCell"/>
</dbReference>
<comment type="caution">
    <text evidence="9">The sequence shown here is derived from an EMBL/GenBank/DDBJ whole genome shotgun (WGS) entry which is preliminary data.</text>
</comment>
<dbReference type="GO" id="GO:0042773">
    <property type="term" value="P:ATP synthesis coupled electron transport"/>
    <property type="evidence" value="ECO:0007669"/>
    <property type="project" value="InterPro"/>
</dbReference>
<feature type="transmembrane region" description="Helical" evidence="7">
    <location>
        <begin position="339"/>
        <end position="362"/>
    </location>
</feature>